<dbReference type="Proteomes" id="UP000239068">
    <property type="component" value="Unassembled WGS sequence"/>
</dbReference>
<dbReference type="OrthoDB" id="9811121at2"/>
<dbReference type="Gene3D" id="3.60.110.10">
    <property type="entry name" value="Carbon-nitrogen hydrolase"/>
    <property type="match status" value="1"/>
</dbReference>
<evidence type="ECO:0000259" key="1">
    <source>
        <dbReference type="PROSITE" id="PS50263"/>
    </source>
</evidence>
<dbReference type="CDD" id="cd07574">
    <property type="entry name" value="nitrilase_Rim1_like"/>
    <property type="match status" value="1"/>
</dbReference>
<protein>
    <submittedName>
        <fullName evidence="3">Carbon-nitrogen hydrolase</fullName>
    </submittedName>
</protein>
<evidence type="ECO:0000313" key="3">
    <source>
        <dbReference type="EMBL" id="PQJ81692.1"/>
    </source>
</evidence>
<dbReference type="InterPro" id="IPR003010">
    <property type="entry name" value="C-N_Hydrolase"/>
</dbReference>
<dbReference type="InterPro" id="IPR000182">
    <property type="entry name" value="GNAT_dom"/>
</dbReference>
<proteinExistence type="predicted"/>
<dbReference type="Gene3D" id="3.40.630.30">
    <property type="match status" value="1"/>
</dbReference>
<keyword evidence="3" id="KW-0378">Hydrolase</keyword>
<dbReference type="GO" id="GO:0016747">
    <property type="term" value="F:acyltransferase activity, transferring groups other than amino-acyl groups"/>
    <property type="evidence" value="ECO:0007669"/>
    <property type="project" value="InterPro"/>
</dbReference>
<comment type="caution">
    <text evidence="3">The sequence shown here is derived from an EMBL/GenBank/DDBJ whole genome shotgun (WGS) entry which is preliminary data.</text>
</comment>
<dbReference type="PROSITE" id="PS51186">
    <property type="entry name" value="GNAT"/>
    <property type="match status" value="1"/>
</dbReference>
<reference evidence="3 4" key="1">
    <citation type="submission" date="2016-12" db="EMBL/GenBank/DDBJ databases">
        <title>Trade-off between light-utilization and light-protection in marine flavobacteria.</title>
        <authorList>
            <person name="Kumagai Y."/>
            <person name="Yoshizawa S."/>
            <person name="Kogure K."/>
            <person name="Iwasaki W."/>
        </authorList>
    </citation>
    <scope>NUCLEOTIDE SEQUENCE [LARGE SCALE GENOMIC DNA]</scope>
    <source>
        <strain evidence="3 4">ATCC 43844</strain>
    </source>
</reference>
<organism evidence="3 4">
    <name type="scientific">Polaribacter glomeratus</name>
    <dbReference type="NCBI Taxonomy" id="102"/>
    <lineage>
        <taxon>Bacteria</taxon>
        <taxon>Pseudomonadati</taxon>
        <taxon>Bacteroidota</taxon>
        <taxon>Flavobacteriia</taxon>
        <taxon>Flavobacteriales</taxon>
        <taxon>Flavobacteriaceae</taxon>
    </lineage>
</organism>
<dbReference type="InterPro" id="IPR016181">
    <property type="entry name" value="Acyl_CoA_acyltransferase"/>
</dbReference>
<dbReference type="EMBL" id="MSCM01000001">
    <property type="protein sequence ID" value="PQJ81692.1"/>
    <property type="molecule type" value="Genomic_DNA"/>
</dbReference>
<dbReference type="Pfam" id="PF00795">
    <property type="entry name" value="CN_hydrolase"/>
    <property type="match status" value="1"/>
</dbReference>
<dbReference type="PANTHER" id="PTHR23088:SF50">
    <property type="entry name" value="HYDROLASE YHCX"/>
    <property type="match status" value="1"/>
</dbReference>
<sequence>MIKNIENIELHYLTLDDYKELKEAMIQVYASMPDSYWRESQIKSLIDKFPEGQVVIKINGDLAGCALSIILDYDKFDDEHTYEDITGNFTFDTHNSEGDVLYGIDVFIKKEYRGLRLGRRLYDYRKELAEKLNLRGIAFGGRIPNYHKHAATLTPTQYIEKVKRKEIHDPVLNFQISNDFHPSKILNGYLEGDGNSGEFAVLLEWDNIYYQKKSKKAATKKTVVRLGLIQWQMRLYKDLDELMEHAEFFVDSVSAYRADFALFPEFFNAPLMADYNHLPESKAIRELAKYTPKIVEKFSELAISYNINIITGSMPEVRNELLYNVGYICKRDGTKERYEKLHVTPDEAKIWGMQGGTELRTFDTDCGKIGVLICYDSEFPELSRLLADEGMDILFVPFLTDTQNGYSRVRFCAQARAIENECYVAIAGSVGNLPKVNNMDIQYSQSMVFTPCDFSFPANGIKAEATTNTEMILIADVDLDMLKDLNKFGSVRNLNDRRKDIFELKKK</sequence>
<evidence type="ECO:0000313" key="4">
    <source>
        <dbReference type="Proteomes" id="UP000239068"/>
    </source>
</evidence>
<dbReference type="RefSeq" id="WP_105020264.1">
    <property type="nucleotide sequence ID" value="NZ_MSCM01000001.1"/>
</dbReference>
<name>A0A2S7WWP4_9FLAO</name>
<dbReference type="PANTHER" id="PTHR23088">
    <property type="entry name" value="NITRILASE-RELATED"/>
    <property type="match status" value="1"/>
</dbReference>
<dbReference type="CDD" id="cd04301">
    <property type="entry name" value="NAT_SF"/>
    <property type="match status" value="1"/>
</dbReference>
<feature type="domain" description="CN hydrolase" evidence="1">
    <location>
        <begin position="224"/>
        <end position="479"/>
    </location>
</feature>
<dbReference type="Pfam" id="PF00583">
    <property type="entry name" value="Acetyltransf_1"/>
    <property type="match status" value="1"/>
</dbReference>
<gene>
    <name evidence="3" type="ORF">BTO16_03515</name>
</gene>
<dbReference type="PROSITE" id="PS50263">
    <property type="entry name" value="CN_HYDROLASE"/>
    <property type="match status" value="1"/>
</dbReference>
<evidence type="ECO:0000259" key="2">
    <source>
        <dbReference type="PROSITE" id="PS51186"/>
    </source>
</evidence>
<keyword evidence="4" id="KW-1185">Reference proteome</keyword>
<dbReference type="SUPFAM" id="SSF56317">
    <property type="entry name" value="Carbon-nitrogen hydrolase"/>
    <property type="match status" value="1"/>
</dbReference>
<feature type="domain" description="N-acetyltransferase" evidence="2">
    <location>
        <begin position="8"/>
        <end position="208"/>
    </location>
</feature>
<dbReference type="GO" id="GO:0016787">
    <property type="term" value="F:hydrolase activity"/>
    <property type="evidence" value="ECO:0007669"/>
    <property type="project" value="UniProtKB-KW"/>
</dbReference>
<dbReference type="InterPro" id="IPR036526">
    <property type="entry name" value="C-N_Hydrolase_sf"/>
</dbReference>
<dbReference type="SUPFAM" id="SSF55729">
    <property type="entry name" value="Acyl-CoA N-acyltransferases (Nat)"/>
    <property type="match status" value="1"/>
</dbReference>
<accession>A0A2S7WWP4</accession>
<dbReference type="AlphaFoldDB" id="A0A2S7WWP4"/>